<dbReference type="Pfam" id="PF13564">
    <property type="entry name" value="DoxX_2"/>
    <property type="match status" value="1"/>
</dbReference>
<reference evidence="6" key="1">
    <citation type="journal article" date="2013" name="Genome Announc.">
        <title>Draft Genome Sequence of the Dimorphic Prosthecate Bacterium Brevundimonas abyssalis TAR-001T.</title>
        <authorList>
            <person name="Tsubouchi T."/>
            <person name="Nishi S."/>
            <person name="Usui K."/>
            <person name="Shimane Y."/>
            <person name="Takaki Y."/>
            <person name="Maruyama T."/>
            <person name="Hatada Y."/>
        </authorList>
    </citation>
    <scope>NUCLEOTIDE SEQUENCE [LARGE SCALE GENOMIC DNA]</scope>
    <source>
        <strain evidence="6">TAR-001</strain>
    </source>
</reference>
<dbReference type="InterPro" id="IPR032808">
    <property type="entry name" value="DoxX"/>
</dbReference>
<gene>
    <name evidence="5" type="ORF">MBEBAB_0737</name>
</gene>
<evidence type="ECO:0000256" key="4">
    <source>
        <dbReference type="ARBA" id="ARBA00023136"/>
    </source>
</evidence>
<evidence type="ECO:0000256" key="1">
    <source>
        <dbReference type="ARBA" id="ARBA00004141"/>
    </source>
</evidence>
<dbReference type="OrthoDB" id="8856615at2"/>
<dbReference type="GO" id="GO:0016020">
    <property type="term" value="C:membrane"/>
    <property type="evidence" value="ECO:0007669"/>
    <property type="project" value="UniProtKB-SubCell"/>
</dbReference>
<accession>A0A8E0KLB1</accession>
<proteinExistence type="predicted"/>
<keyword evidence="4" id="KW-0472">Membrane</keyword>
<dbReference type="AlphaFoldDB" id="A0A8E0KLB1"/>
<keyword evidence="2" id="KW-0812">Transmembrane</keyword>
<organism evidence="5 6">
    <name type="scientific">Brevundimonas abyssalis TAR-001</name>
    <dbReference type="NCBI Taxonomy" id="1391729"/>
    <lineage>
        <taxon>Bacteria</taxon>
        <taxon>Pseudomonadati</taxon>
        <taxon>Pseudomonadota</taxon>
        <taxon>Alphaproteobacteria</taxon>
        <taxon>Caulobacterales</taxon>
        <taxon>Caulobacteraceae</taxon>
        <taxon>Brevundimonas</taxon>
    </lineage>
</organism>
<evidence type="ECO:0000313" key="6">
    <source>
        <dbReference type="Proteomes" id="UP000016569"/>
    </source>
</evidence>
<keyword evidence="3" id="KW-1133">Transmembrane helix</keyword>
<evidence type="ECO:0008006" key="7">
    <source>
        <dbReference type="Google" id="ProtNLM"/>
    </source>
</evidence>
<comment type="subcellular location">
    <subcellularLocation>
        <location evidence="1">Membrane</location>
        <topology evidence="1">Multi-pass membrane protein</topology>
    </subcellularLocation>
</comment>
<evidence type="ECO:0000256" key="3">
    <source>
        <dbReference type="ARBA" id="ARBA00022989"/>
    </source>
</evidence>
<comment type="caution">
    <text evidence="5">The sequence shown here is derived from an EMBL/GenBank/DDBJ whole genome shotgun (WGS) entry which is preliminary data.</text>
</comment>
<protein>
    <recommendedName>
        <fullName evidence="7">DoxX family protein</fullName>
    </recommendedName>
</protein>
<keyword evidence="6" id="KW-1185">Reference proteome</keyword>
<dbReference type="PANTHER" id="PTHR36974:SF1">
    <property type="entry name" value="DOXX FAMILY MEMBRANE PROTEIN"/>
    <property type="match status" value="1"/>
</dbReference>
<dbReference type="EMBL" id="BATC01000008">
    <property type="protein sequence ID" value="GAD58487.1"/>
    <property type="molecule type" value="Genomic_DNA"/>
</dbReference>
<name>A0A8E0KLB1_9CAUL</name>
<dbReference type="Proteomes" id="UP000016569">
    <property type="component" value="Unassembled WGS sequence"/>
</dbReference>
<evidence type="ECO:0000256" key="2">
    <source>
        <dbReference type="ARBA" id="ARBA00022692"/>
    </source>
</evidence>
<sequence length="119" mass="13159">MAGILQLTAPEPFLAITPDWVVWPQTVIRVTGLLEILGASALYVPRLRRAAGLALAAYAICVFPANIKHAMDSAAEASAFPGWWYHGPRLALQPIIVWWALWCSGVIDWPFHGRRKSPD</sequence>
<evidence type="ECO:0000313" key="5">
    <source>
        <dbReference type="EMBL" id="GAD58487.1"/>
    </source>
</evidence>
<dbReference type="PANTHER" id="PTHR36974">
    <property type="entry name" value="MEMBRANE PROTEIN-RELATED"/>
    <property type="match status" value="1"/>
</dbReference>